<proteinExistence type="predicted"/>
<evidence type="ECO:0000256" key="6">
    <source>
        <dbReference type="SAM" id="SignalP"/>
    </source>
</evidence>
<evidence type="ECO:0000256" key="2">
    <source>
        <dbReference type="ARBA" id="ARBA00022729"/>
    </source>
</evidence>
<reference evidence="7 8" key="1">
    <citation type="submission" date="2017-08" db="EMBL/GenBank/DDBJ databases">
        <title>Virgibacillus indicus sp. nov. and Virgibacillus profoundi sp. nov, two moderately halophilic bacteria isolated from marine sediment by using the Microfluidic Streak Plate.</title>
        <authorList>
            <person name="Xu B."/>
            <person name="Hu B."/>
            <person name="Wang J."/>
            <person name="Zhu Y."/>
            <person name="Huang L."/>
            <person name="Du W."/>
            <person name="Huang Y."/>
        </authorList>
    </citation>
    <scope>NUCLEOTIDE SEQUENCE [LARGE SCALE GENOMIC DNA]</scope>
    <source>
        <strain evidence="7 8">IO3-P2-C2</strain>
    </source>
</reference>
<keyword evidence="1" id="KW-1003">Cell membrane</keyword>
<dbReference type="PANTHER" id="PTHR43649">
    <property type="entry name" value="ARABINOSE-BINDING PROTEIN-RELATED"/>
    <property type="match status" value="1"/>
</dbReference>
<dbReference type="SUPFAM" id="SSF53850">
    <property type="entry name" value="Periplasmic binding protein-like II"/>
    <property type="match status" value="1"/>
</dbReference>
<evidence type="ECO:0000256" key="3">
    <source>
        <dbReference type="ARBA" id="ARBA00023136"/>
    </source>
</evidence>
<sequence length="456" mass="50820">MNSKVYKEKILNIKKGRNVMTKNYHGKFIFIVGCLILFLSACAGTTDESDGAASDGEDSDGTEEIEFVLWGNSEPVQNEVQRSIDEFEKANPGIKVNANIVPPPEKGGNYYTKIKTRITSDDAPDVFRVQYQNVSEFVTDDALLNVTDVVNEHKENYIPSTLLAVTHEDEYYAMPHDYGALAVYYNKTYFEELGIEAPKTVEESWNWDEFLDVAQRIQDEGLAPYGISIEWDADNASRALPFLNQNNAYLLNEDLSSAAINSEEGIEAFTFLQEMYQNYMSEGNKMKTSEDAPTLFASGKAAMYIGGSYLINKFKEEMDSSEWGVTFTPKEKSSASNIGGNALAIPKNSKHTEAAKKFVAFMAEQENLAAWSVAGMGLPPRADVSPDYNVEDPAVMDVFIEQSKTGHEQMAKTVLDPRYPKINQAFADSLELLLISEFTPEEAVADVEKKLNDIVQ</sequence>
<dbReference type="CDD" id="cd13585">
    <property type="entry name" value="PBP2_TMBP_like"/>
    <property type="match status" value="1"/>
</dbReference>
<dbReference type="Gene3D" id="3.40.190.10">
    <property type="entry name" value="Periplasmic binding protein-like II"/>
    <property type="match status" value="1"/>
</dbReference>
<evidence type="ECO:0000256" key="4">
    <source>
        <dbReference type="ARBA" id="ARBA00023139"/>
    </source>
</evidence>
<keyword evidence="3" id="KW-0472">Membrane</keyword>
<dbReference type="PANTHER" id="PTHR43649:SF33">
    <property type="entry name" value="POLYGALACTURONAN_RHAMNOGALACTURONAN-BINDING PROTEIN YTCQ"/>
    <property type="match status" value="1"/>
</dbReference>
<dbReference type="AlphaFoldDB" id="A0A265N8E1"/>
<dbReference type="Pfam" id="PF01547">
    <property type="entry name" value="SBP_bac_1"/>
    <property type="match status" value="1"/>
</dbReference>
<dbReference type="Proteomes" id="UP000216498">
    <property type="component" value="Unassembled WGS sequence"/>
</dbReference>
<evidence type="ECO:0008006" key="9">
    <source>
        <dbReference type="Google" id="ProtNLM"/>
    </source>
</evidence>
<comment type="caution">
    <text evidence="7">The sequence shown here is derived from an EMBL/GenBank/DDBJ whole genome shotgun (WGS) entry which is preliminary data.</text>
</comment>
<gene>
    <name evidence="7" type="ORF">CIL03_11500</name>
</gene>
<keyword evidence="8" id="KW-1185">Reference proteome</keyword>
<name>A0A265N8E1_9BACI</name>
<accession>A0A265N8E1</accession>
<organism evidence="7 8">
    <name type="scientific">Virgibacillus indicus</name>
    <dbReference type="NCBI Taxonomy" id="2024554"/>
    <lineage>
        <taxon>Bacteria</taxon>
        <taxon>Bacillati</taxon>
        <taxon>Bacillota</taxon>
        <taxon>Bacilli</taxon>
        <taxon>Bacillales</taxon>
        <taxon>Bacillaceae</taxon>
        <taxon>Virgibacillus</taxon>
    </lineage>
</organism>
<evidence type="ECO:0000256" key="1">
    <source>
        <dbReference type="ARBA" id="ARBA00022475"/>
    </source>
</evidence>
<evidence type="ECO:0000313" key="7">
    <source>
        <dbReference type="EMBL" id="OZU88272.1"/>
    </source>
</evidence>
<dbReference type="InterPro" id="IPR050490">
    <property type="entry name" value="Bact_solute-bd_prot1"/>
</dbReference>
<dbReference type="InterPro" id="IPR006059">
    <property type="entry name" value="SBP"/>
</dbReference>
<dbReference type="EMBL" id="NPMS01000005">
    <property type="protein sequence ID" value="OZU88272.1"/>
    <property type="molecule type" value="Genomic_DNA"/>
</dbReference>
<evidence type="ECO:0000256" key="5">
    <source>
        <dbReference type="ARBA" id="ARBA00023288"/>
    </source>
</evidence>
<feature type="signal peptide" evidence="6">
    <location>
        <begin position="1"/>
        <end position="43"/>
    </location>
</feature>
<keyword evidence="5" id="KW-0449">Lipoprotein</keyword>
<feature type="chain" id="PRO_5039323403" description="ABC transporter substrate-binding protein" evidence="6">
    <location>
        <begin position="44"/>
        <end position="456"/>
    </location>
</feature>
<protein>
    <recommendedName>
        <fullName evidence="9">ABC transporter substrate-binding protein</fullName>
    </recommendedName>
</protein>
<keyword evidence="4" id="KW-0564">Palmitate</keyword>
<keyword evidence="2 6" id="KW-0732">Signal</keyword>
<evidence type="ECO:0000313" key="8">
    <source>
        <dbReference type="Proteomes" id="UP000216498"/>
    </source>
</evidence>